<gene>
    <name evidence="2" type="ORF">LCGC14_2438220</name>
</gene>
<evidence type="ECO:0000313" key="2">
    <source>
        <dbReference type="EMBL" id="KKL22155.1"/>
    </source>
</evidence>
<evidence type="ECO:0000256" key="1">
    <source>
        <dbReference type="SAM" id="MobiDB-lite"/>
    </source>
</evidence>
<dbReference type="AlphaFoldDB" id="A0A0F9BJY6"/>
<sequence>MVARRKRSDVVRERAARKKASKPSVRTKA</sequence>
<comment type="caution">
    <text evidence="2">The sequence shown here is derived from an EMBL/GenBank/DDBJ whole genome shotgun (WGS) entry which is preliminary data.</text>
</comment>
<reference evidence="2" key="1">
    <citation type="journal article" date="2015" name="Nature">
        <title>Complex archaea that bridge the gap between prokaryotes and eukaryotes.</title>
        <authorList>
            <person name="Spang A."/>
            <person name="Saw J.H."/>
            <person name="Jorgensen S.L."/>
            <person name="Zaremba-Niedzwiedzka K."/>
            <person name="Martijn J."/>
            <person name="Lind A.E."/>
            <person name="van Eijk R."/>
            <person name="Schleper C."/>
            <person name="Guy L."/>
            <person name="Ettema T.J."/>
        </authorList>
    </citation>
    <scope>NUCLEOTIDE SEQUENCE</scope>
</reference>
<accession>A0A0F9BJY6</accession>
<feature type="region of interest" description="Disordered" evidence="1">
    <location>
        <begin position="1"/>
        <end position="29"/>
    </location>
</feature>
<protein>
    <submittedName>
        <fullName evidence="2">Uncharacterized protein</fullName>
    </submittedName>
</protein>
<feature type="non-terminal residue" evidence="2">
    <location>
        <position position="29"/>
    </location>
</feature>
<organism evidence="2">
    <name type="scientific">marine sediment metagenome</name>
    <dbReference type="NCBI Taxonomy" id="412755"/>
    <lineage>
        <taxon>unclassified sequences</taxon>
        <taxon>metagenomes</taxon>
        <taxon>ecological metagenomes</taxon>
    </lineage>
</organism>
<name>A0A0F9BJY6_9ZZZZ</name>
<proteinExistence type="predicted"/>
<dbReference type="EMBL" id="LAZR01037457">
    <property type="protein sequence ID" value="KKL22155.1"/>
    <property type="molecule type" value="Genomic_DNA"/>
</dbReference>
<feature type="compositionally biased region" description="Basic residues" evidence="1">
    <location>
        <begin position="15"/>
        <end position="29"/>
    </location>
</feature>